<dbReference type="InterPro" id="IPR011650">
    <property type="entry name" value="Peptidase_M20_dimer"/>
</dbReference>
<reference evidence="2 3" key="1">
    <citation type="submission" date="2017-07" db="EMBL/GenBank/DDBJ databases">
        <authorList>
            <person name="Sun Z.S."/>
            <person name="Albrecht U."/>
            <person name="Echele G."/>
            <person name="Lee C.C."/>
        </authorList>
    </citation>
    <scope>NUCLEOTIDE SEQUENCE [LARGE SCALE GENOMIC DNA]</scope>
    <source>
        <strain evidence="2 3">DSM 14827</strain>
    </source>
</reference>
<evidence type="ECO:0000313" key="2">
    <source>
        <dbReference type="EMBL" id="SNT76184.1"/>
    </source>
</evidence>
<dbReference type="Gene3D" id="3.40.630.10">
    <property type="entry name" value="Zn peptidases"/>
    <property type="match status" value="1"/>
</dbReference>
<dbReference type="Pfam" id="PF07687">
    <property type="entry name" value="M20_dimer"/>
    <property type="match status" value="1"/>
</dbReference>
<dbReference type="SUPFAM" id="SSF53187">
    <property type="entry name" value="Zn-dependent exopeptidases"/>
    <property type="match status" value="1"/>
</dbReference>
<gene>
    <name evidence="2" type="ORF">SAMN05444959_11649</name>
</gene>
<evidence type="ECO:0000313" key="3">
    <source>
        <dbReference type="Proteomes" id="UP000198307"/>
    </source>
</evidence>
<dbReference type="GO" id="GO:0016805">
    <property type="term" value="F:dipeptidase activity"/>
    <property type="evidence" value="ECO:0007669"/>
    <property type="project" value="TreeGrafter"/>
</dbReference>
<dbReference type="PANTHER" id="PTHR30575:SF0">
    <property type="entry name" value="XAA-ARG DIPEPTIDASE"/>
    <property type="match status" value="1"/>
</dbReference>
<protein>
    <submittedName>
        <fullName evidence="2">Amidohydrolase</fullName>
    </submittedName>
</protein>
<dbReference type="GO" id="GO:0005737">
    <property type="term" value="C:cytoplasm"/>
    <property type="evidence" value="ECO:0007669"/>
    <property type="project" value="TreeGrafter"/>
</dbReference>
<keyword evidence="3" id="KW-1185">Reference proteome</keyword>
<accession>A0A239Q0Z6</accession>
<feature type="domain" description="Peptidase M20 dimerisation" evidence="1">
    <location>
        <begin position="45"/>
        <end position="134"/>
    </location>
</feature>
<dbReference type="InterPro" id="IPR052030">
    <property type="entry name" value="Peptidase_M20/M20A_hydrolases"/>
</dbReference>
<sequence length="327" mass="34900">MVGGAAKTYMVRDGQFDDVDIAITWHPASFNAVDDMRSLANTRIDFTFTGKASHAAGAPELGRSALDSVELMNIGVNYLREHMPDGARVHYAYLDAGGIAPNVVQAKATVRQLIRSPDLQGLQSLVERVRKIADGAALMSGTAVTSKVFSAVSNLIGNRPLSLAMQAEFDALGPVPFDEQDAEFADQIRQTLAREDIADTFQRLAMKPDYDLPLCNFIAPLDRPFMGGMGSTDVGDVSWVVPTVQARVATCAIGTALHTWQQTAQGMAPAAHKGMLHAAKVMAATARAALVDPNLIASAKQALAEHLADYPYSCPIPPETTPPVGDL</sequence>
<dbReference type="Gene3D" id="3.30.70.360">
    <property type="match status" value="1"/>
</dbReference>
<dbReference type="AlphaFoldDB" id="A0A239Q0Z6"/>
<dbReference type="PANTHER" id="PTHR30575">
    <property type="entry name" value="PEPTIDASE M20"/>
    <property type="match status" value="1"/>
</dbReference>
<name>A0A239Q0Z6_9RHOB</name>
<proteinExistence type="predicted"/>
<keyword evidence="2" id="KW-0378">Hydrolase</keyword>
<organism evidence="2 3">
    <name type="scientific">Paracoccus seriniphilus</name>
    <dbReference type="NCBI Taxonomy" id="184748"/>
    <lineage>
        <taxon>Bacteria</taxon>
        <taxon>Pseudomonadati</taxon>
        <taxon>Pseudomonadota</taxon>
        <taxon>Alphaproteobacteria</taxon>
        <taxon>Rhodobacterales</taxon>
        <taxon>Paracoccaceae</taxon>
        <taxon>Paracoccus</taxon>
    </lineage>
</organism>
<dbReference type="OrthoDB" id="9781032at2"/>
<dbReference type="FunFam" id="3.30.70.360:FF:000004">
    <property type="entry name" value="Peptidase M20 domain-containing protein 2"/>
    <property type="match status" value="1"/>
</dbReference>
<evidence type="ECO:0000259" key="1">
    <source>
        <dbReference type="Pfam" id="PF07687"/>
    </source>
</evidence>
<dbReference type="GO" id="GO:0046657">
    <property type="term" value="P:folic acid catabolic process"/>
    <property type="evidence" value="ECO:0007669"/>
    <property type="project" value="TreeGrafter"/>
</dbReference>
<dbReference type="InterPro" id="IPR036264">
    <property type="entry name" value="Bact_exopeptidase_dim_dom"/>
</dbReference>
<dbReference type="Proteomes" id="UP000198307">
    <property type="component" value="Unassembled WGS sequence"/>
</dbReference>
<dbReference type="SUPFAM" id="SSF55031">
    <property type="entry name" value="Bacterial exopeptidase dimerisation domain"/>
    <property type="match status" value="1"/>
</dbReference>
<dbReference type="GO" id="GO:0071713">
    <property type="term" value="F:para-aminobenzoyl-glutamate hydrolase activity"/>
    <property type="evidence" value="ECO:0007669"/>
    <property type="project" value="TreeGrafter"/>
</dbReference>
<dbReference type="EMBL" id="FZQB01000016">
    <property type="protein sequence ID" value="SNT76184.1"/>
    <property type="molecule type" value="Genomic_DNA"/>
</dbReference>
<dbReference type="RefSeq" id="WP_143811476.1">
    <property type="nucleotide sequence ID" value="NZ_CP067130.1"/>
</dbReference>